<dbReference type="InterPro" id="IPR036111">
    <property type="entry name" value="Mal/L-sulfo/L-lacto_DH-like_sf"/>
</dbReference>
<dbReference type="OrthoDB" id="924592at2"/>
<dbReference type="AlphaFoldDB" id="A0A4R4RS14"/>
<dbReference type="SUPFAM" id="SSF89733">
    <property type="entry name" value="L-sulfolactate dehydrogenase-like"/>
    <property type="match status" value="1"/>
</dbReference>
<evidence type="ECO:0000313" key="4">
    <source>
        <dbReference type="Proteomes" id="UP000295621"/>
    </source>
</evidence>
<name>A0A4R4RS14_9ACTN</name>
<dbReference type="RefSeq" id="WP_131981027.1">
    <property type="nucleotide sequence ID" value="NZ_SMKL01000013.1"/>
</dbReference>
<evidence type="ECO:0000313" key="3">
    <source>
        <dbReference type="EMBL" id="TDC52757.1"/>
    </source>
</evidence>
<dbReference type="Pfam" id="PF02615">
    <property type="entry name" value="Ldh_2"/>
    <property type="match status" value="1"/>
</dbReference>
<accession>A0A4R4RS14</accession>
<comment type="similarity">
    <text evidence="1">Belongs to the LDH2/MDH2 oxidoreductase family.</text>
</comment>
<dbReference type="Gene3D" id="1.10.1530.10">
    <property type="match status" value="1"/>
</dbReference>
<dbReference type="PANTHER" id="PTHR11091:SF0">
    <property type="entry name" value="MALATE DEHYDROGENASE"/>
    <property type="match status" value="1"/>
</dbReference>
<dbReference type="GO" id="GO:0016491">
    <property type="term" value="F:oxidoreductase activity"/>
    <property type="evidence" value="ECO:0007669"/>
    <property type="project" value="UniProtKB-KW"/>
</dbReference>
<reference evidence="3 4" key="1">
    <citation type="submission" date="2019-02" db="EMBL/GenBank/DDBJ databases">
        <title>Draft genome sequences of novel Actinobacteria.</title>
        <authorList>
            <person name="Sahin N."/>
            <person name="Ay H."/>
            <person name="Saygin H."/>
        </authorList>
    </citation>
    <scope>NUCLEOTIDE SEQUENCE [LARGE SCALE GENOMIC DNA]</scope>
    <source>
        <strain evidence="3 4">KC603</strain>
    </source>
</reference>
<dbReference type="Gene3D" id="3.30.1370.60">
    <property type="entry name" value="Hypothetical oxidoreductase yiak, domain 2"/>
    <property type="match status" value="1"/>
</dbReference>
<evidence type="ECO:0000256" key="2">
    <source>
        <dbReference type="ARBA" id="ARBA00023002"/>
    </source>
</evidence>
<dbReference type="InterPro" id="IPR043143">
    <property type="entry name" value="Mal/L-sulf/L-lact_DH-like_NADP"/>
</dbReference>
<dbReference type="InterPro" id="IPR043144">
    <property type="entry name" value="Mal/L-sulf/L-lact_DH-like_ah"/>
</dbReference>
<dbReference type="InterPro" id="IPR003767">
    <property type="entry name" value="Malate/L-lactate_DH-like"/>
</dbReference>
<protein>
    <submittedName>
        <fullName evidence="3">Ldh family oxidoreductase</fullName>
    </submittedName>
</protein>
<proteinExistence type="inferred from homology"/>
<dbReference type="Proteomes" id="UP000295621">
    <property type="component" value="Unassembled WGS sequence"/>
</dbReference>
<keyword evidence="4" id="KW-1185">Reference proteome</keyword>
<gene>
    <name evidence="3" type="ORF">E1212_07850</name>
</gene>
<sequence length="350" mass="36176">MPSFSIDQIRELTVRIFVQAGAPVEHAQQVAAALADNHLAGHDSHGIQRIPQYVGAVLDGAIVPTASPTVLQETRTTAVVDGNWAFGQVAANYAADLAIEKALESQVSAVTIVRMNHTGRLALFTERGADRDIAMFMAAGSGARYTVAPFGGAAPSLGTNPVAFSVPTGEDHPVTLDFATAAIAAGKVKVALSKDEPLPPGAVVDKHGQPTTNAADYYDGGHLVPFGGHKGYALSVIAELLSGPFSGADAYTNNTKRTGGFLFAVNAAAFRSIESYHAATAAVTDRLRSVPPAAGFDRVLVPGDPEAASRRARSLTPLEIPEKTWAAVCAAADRVGLSAEDLLDGAAVGS</sequence>
<evidence type="ECO:0000256" key="1">
    <source>
        <dbReference type="ARBA" id="ARBA00006056"/>
    </source>
</evidence>
<comment type="caution">
    <text evidence="3">The sequence shown here is derived from an EMBL/GenBank/DDBJ whole genome shotgun (WGS) entry which is preliminary data.</text>
</comment>
<dbReference type="PANTHER" id="PTHR11091">
    <property type="entry name" value="OXIDOREDUCTASE-RELATED"/>
    <property type="match status" value="1"/>
</dbReference>
<dbReference type="EMBL" id="SMKL01000013">
    <property type="protein sequence ID" value="TDC52757.1"/>
    <property type="molecule type" value="Genomic_DNA"/>
</dbReference>
<keyword evidence="2" id="KW-0560">Oxidoreductase</keyword>
<organism evidence="3 4">
    <name type="scientific">Jiangella ureilytica</name>
    <dbReference type="NCBI Taxonomy" id="2530374"/>
    <lineage>
        <taxon>Bacteria</taxon>
        <taxon>Bacillati</taxon>
        <taxon>Actinomycetota</taxon>
        <taxon>Actinomycetes</taxon>
        <taxon>Jiangellales</taxon>
        <taxon>Jiangellaceae</taxon>
        <taxon>Jiangella</taxon>
    </lineage>
</organism>